<protein>
    <recommendedName>
        <fullName evidence="4">Rootletin-like coiled-coil domain-containing protein</fullName>
    </recommendedName>
</protein>
<reference evidence="5 6" key="1">
    <citation type="submission" date="2024-03" db="EMBL/GenBank/DDBJ databases">
        <title>Adaptation during the transition from Ophiocordyceps entomopathogen to insect associate is accompanied by gene loss and intensified selection.</title>
        <authorList>
            <person name="Ward C.M."/>
            <person name="Onetto C.A."/>
            <person name="Borneman A.R."/>
        </authorList>
    </citation>
    <scope>NUCLEOTIDE SEQUENCE [LARGE SCALE GENOMIC DNA]</scope>
    <source>
        <strain evidence="5">AWRI1</strain>
        <tissue evidence="5">Single Adult Female</tissue>
    </source>
</reference>
<organism evidence="5 6">
    <name type="scientific">Parthenolecanium corni</name>
    <dbReference type="NCBI Taxonomy" id="536013"/>
    <lineage>
        <taxon>Eukaryota</taxon>
        <taxon>Metazoa</taxon>
        <taxon>Ecdysozoa</taxon>
        <taxon>Arthropoda</taxon>
        <taxon>Hexapoda</taxon>
        <taxon>Insecta</taxon>
        <taxon>Pterygota</taxon>
        <taxon>Neoptera</taxon>
        <taxon>Paraneoptera</taxon>
        <taxon>Hemiptera</taxon>
        <taxon>Sternorrhyncha</taxon>
        <taxon>Coccoidea</taxon>
        <taxon>Coccidae</taxon>
        <taxon>Parthenolecanium</taxon>
    </lineage>
</organism>
<evidence type="ECO:0000256" key="1">
    <source>
        <dbReference type="ARBA" id="ARBA00023054"/>
    </source>
</evidence>
<keyword evidence="6" id="KW-1185">Reference proteome</keyword>
<dbReference type="Gene3D" id="1.10.287.1490">
    <property type="match status" value="2"/>
</dbReference>
<evidence type="ECO:0000256" key="3">
    <source>
        <dbReference type="SAM" id="MobiDB-lite"/>
    </source>
</evidence>
<feature type="coiled-coil region" evidence="2">
    <location>
        <begin position="1854"/>
        <end position="1888"/>
    </location>
</feature>
<dbReference type="Pfam" id="PF15035">
    <property type="entry name" value="Rootletin"/>
    <property type="match status" value="1"/>
</dbReference>
<dbReference type="GO" id="GO:0000785">
    <property type="term" value="C:chromatin"/>
    <property type="evidence" value="ECO:0007669"/>
    <property type="project" value="TreeGrafter"/>
</dbReference>
<evidence type="ECO:0000313" key="5">
    <source>
        <dbReference type="EMBL" id="KAK7603617.1"/>
    </source>
</evidence>
<dbReference type="PANTHER" id="PTHR43941:SF1">
    <property type="entry name" value="STRUCTURAL MAINTENANCE OF CHROMOSOMES PROTEIN 2"/>
    <property type="match status" value="1"/>
</dbReference>
<feature type="coiled-coil region" evidence="2">
    <location>
        <begin position="290"/>
        <end position="345"/>
    </location>
</feature>
<proteinExistence type="predicted"/>
<dbReference type="GO" id="GO:0000796">
    <property type="term" value="C:condensin complex"/>
    <property type="evidence" value="ECO:0007669"/>
    <property type="project" value="TreeGrafter"/>
</dbReference>
<keyword evidence="1 2" id="KW-0175">Coiled coil</keyword>
<evidence type="ECO:0000259" key="4">
    <source>
        <dbReference type="Pfam" id="PF15035"/>
    </source>
</evidence>
<dbReference type="SUPFAM" id="SSF90257">
    <property type="entry name" value="Myosin rod fragments"/>
    <property type="match status" value="1"/>
</dbReference>
<feature type="coiled-coil region" evidence="2">
    <location>
        <begin position="1281"/>
        <end position="1463"/>
    </location>
</feature>
<feature type="coiled-coil region" evidence="2">
    <location>
        <begin position="1527"/>
        <end position="1729"/>
    </location>
</feature>
<name>A0AAN9YAA4_9HEMI</name>
<dbReference type="GO" id="GO:0003682">
    <property type="term" value="F:chromatin binding"/>
    <property type="evidence" value="ECO:0007669"/>
    <property type="project" value="TreeGrafter"/>
</dbReference>
<dbReference type="GO" id="GO:0007076">
    <property type="term" value="P:mitotic chromosome condensation"/>
    <property type="evidence" value="ECO:0007669"/>
    <property type="project" value="TreeGrafter"/>
</dbReference>
<sequence length="2072" mass="240488">MQESFGGDELCPTGGDEFQHLPARSRTPVYIPHGMEIALPAPPSLGSLLAARPKFENLPPTADFGWNGADRTRFMSGAPAAAAAEVNITNNTTVLVVDVPVKPIEKLRRAVKKMQRLSRKELAQSHYKDGLNASRASSVRPPDPGRHVSRYDGGRSSLRLDRNRRGVNSDTNSIADKEMDSGQLLRENLDLRHRLEEDEASYRRKLDTYRLAQQHQSTLVSRLQSKVLQYKKRCADLESEIKECLPLFDSVKPYKAIGGPSGSALDAAQQHLRESQEEPILDFETALRRLSDEQTRNEKLSKLNLALREQLEESQKTNESLTNDLQKLACDWQQMRDEMVEKEEEWKEEEQFFNEYYNTEHSRMLNLWKDIVAMKRNFSEIQSLTQRDLSKLRNEVSSVSNEMVATCSGFLTSTTQSMISGKQQEMKRENVELLGKLNKLKLDYENANEQIKIKDEKIQQMSKEIQNLNKKMSESDENLQDVSELQEEIKLLLNGLNEIAQTVLHDADSKDIELFQPIPHVHLSSMVTTPTRSKSENVFRMHNAAAFAENTISSVQAALFKYQSQIHELQVKISSLTEQLILADKQNETQIDSHRKLMDKVSEQNDELDSFRAELNLLSQEKESLAKSLDSARAEKSALDKNRLEINNMLEAVNTDYEKMLKSNNRLQKIALSLEDEKGFLQNEVDRLTKELESRELTNRINEDRCSQMLDECLTIKEELNRERLNKELLEQNRSEAESLLAYLEKAKSELESELQKVLMERSEVHEALGKAEAQVISLEEDKKKLLEEVKNIDDSKSKYQNQLADLNNDLGAVRKELLHTEQNRLDLESEKIALIEKCKYLEAEKEKLEAELSNVSQERNDLGEQLTNTQRKKDVLNDELMRLRHRIEQVSETNSRVNKHLEDLVKECEEKQVVLESNEKEITHLHELNLVLKNDKESLEAMLFETQNNLEASEMKRETMDKDIQDLLVRQDALKGEILNLEKDLSNAEKQLIDTRLSLTQQMKSLENEYKQKIENLKAQNEDNCRRLEQEKDQVRTNLEKKMLSGLSDLDREKNEEISQLQKKIENLKHQIEMQNQQYEEALRRAENDKQQALLLAHQDQKALLEKMETVRAELDEERVALEKLRREGNLKVEQDRSNINTLRDQVTRLTSKIEDMRIKIEDEKQKYENEIEGVKKERESAFKECEELKVELSLSEDRLENIKLQLSDTNQKLKDVEKCADHLRKDMNDIKRQLNEANIEKDKYIMSNKELRDFIKKSEAEKREQARSLDECHQRGTGLEEKICQLENEKSRLQNVCRELEFKLIQSTQNAQSLQQDLEKSATSGVQKENELKELLTKFNLELEDKDKLQQELHLFKKQLFEAERNIEGNQQEMMKIRQRIREDEEQWRLREQELIARLEGSRGRESKLEDQKHNLELCLADANQQIQDLKARLGGSEGRVRALDGQLSQLEGTKKDFENRLKAIGNIFRRLNVIQQEGLLSTSVRIMGPMRRWSPSRAGPDSVFETGRTDNALDVDPDTIKKTVQSLLQQMAQLERERDDLKIQTVNVKKQLDDTYEVQNKNEAKISSMVQCIRQLNEEKGTLEMHLDQKESSLMNESEALKLKIDENQQLREKVASLEGNLQSGIEEKQQIEERFVKLRNVNSQLEIEKQKLKEELSRCESRSARLEIQRIAMEGDLNRLQMILQEKDSHLQKMQDRLESQTRAIASLEEKCDSLQSNVEQLNSSLEISSSVEADLRAEIQGLQKSLSDCTFTSQSTSDRIKQLQKTLSNCDNEKRLLVERLERAERALSELHAECKSRADQISSLQAELDAKEIQRAHVEDQLRFAKYSNAMVEDKDSALTIHKLQIDCCELRGKLEMLEEKLRRVENEKKMLERKLNVERARSHDRMESSDLLQSHLAFGTSSNVNVSYLEHENKDLKQKCNQLEAQLAEKEAELARLRLRDFSRMSVERSEDLERFRAGQLRAEHLLKAREQSHRQQVQHLKNEINNLRKRLDQEMKLKRRYLLESPAENLRMRQLRETLADSLRTVSQNPTLDALLLDHETKKLNSSLHMVKTDPLRSLASSRK</sequence>
<comment type="caution">
    <text evidence="5">The sequence shown here is derived from an EMBL/GenBank/DDBJ whole genome shotgun (WGS) entry which is preliminary data.</text>
</comment>
<dbReference type="Proteomes" id="UP001367676">
    <property type="component" value="Unassembled WGS sequence"/>
</dbReference>
<feature type="region of interest" description="Disordered" evidence="3">
    <location>
        <begin position="1"/>
        <end position="20"/>
    </location>
</feature>
<feature type="region of interest" description="Disordered" evidence="3">
    <location>
        <begin position="118"/>
        <end position="181"/>
    </location>
</feature>
<feature type="coiled-coil region" evidence="2">
    <location>
        <begin position="1765"/>
        <end position="1827"/>
    </location>
</feature>
<dbReference type="GO" id="GO:0000793">
    <property type="term" value="C:condensed chromosome"/>
    <property type="evidence" value="ECO:0007669"/>
    <property type="project" value="TreeGrafter"/>
</dbReference>
<dbReference type="SUPFAM" id="SSF57997">
    <property type="entry name" value="Tropomyosin"/>
    <property type="match status" value="1"/>
</dbReference>
<feature type="compositionally biased region" description="Basic and acidic residues" evidence="3">
    <location>
        <begin position="143"/>
        <end position="164"/>
    </location>
</feature>
<accession>A0AAN9YAA4</accession>
<feature type="compositionally biased region" description="Basic and acidic residues" evidence="3">
    <location>
        <begin position="118"/>
        <end position="129"/>
    </location>
</feature>
<dbReference type="EMBL" id="JBBCAQ010000006">
    <property type="protein sequence ID" value="KAK7603617.1"/>
    <property type="molecule type" value="Genomic_DNA"/>
</dbReference>
<evidence type="ECO:0000256" key="2">
    <source>
        <dbReference type="SAM" id="Coils"/>
    </source>
</evidence>
<feature type="region of interest" description="Disordered" evidence="3">
    <location>
        <begin position="1494"/>
        <end position="1513"/>
    </location>
</feature>
<gene>
    <name evidence="5" type="ORF">V9T40_003616</name>
</gene>
<feature type="coiled-coil region" evidence="2">
    <location>
        <begin position="423"/>
        <end position="502"/>
    </location>
</feature>
<feature type="coiled-coil region" evidence="2">
    <location>
        <begin position="559"/>
        <end position="1249"/>
    </location>
</feature>
<evidence type="ECO:0000313" key="6">
    <source>
        <dbReference type="Proteomes" id="UP001367676"/>
    </source>
</evidence>
<feature type="coiled-coil region" evidence="2">
    <location>
        <begin position="1978"/>
        <end position="2012"/>
    </location>
</feature>
<feature type="domain" description="Rootletin-like coiled-coil" evidence="4">
    <location>
        <begin position="203"/>
        <end position="400"/>
    </location>
</feature>
<feature type="coiled-coil region" evidence="2">
    <location>
        <begin position="1913"/>
        <end position="1947"/>
    </location>
</feature>
<dbReference type="PANTHER" id="PTHR43941">
    <property type="entry name" value="STRUCTURAL MAINTENANCE OF CHROMOSOMES PROTEIN 2"/>
    <property type="match status" value="1"/>
</dbReference>
<dbReference type="InterPro" id="IPR055167">
    <property type="entry name" value="Rootletin-like_CC"/>
</dbReference>